<protein>
    <submittedName>
        <fullName evidence="1">Uncharacterized protein</fullName>
    </submittedName>
</protein>
<reference evidence="1" key="1">
    <citation type="submission" date="2018-12" db="EMBL/GenBank/DDBJ databases">
        <title>Three Rhizobium rhizogenes strains isolated from the same crown gall tumor carry diverse plasmids.</title>
        <authorList>
            <person name="Pulawska J."/>
            <person name="Kuzmanovic N."/>
        </authorList>
    </citation>
    <scope>NUCLEOTIDE SEQUENCE</scope>
    <source>
        <strain evidence="2">C5.7</strain>
        <strain evidence="1">C6.5</strain>
        <plasmid evidence="2">pC5.7d</plasmid>
        <plasmid evidence="1">pC6.5c</plasmid>
    </source>
</reference>
<organism evidence="1">
    <name type="scientific">Rhizobium rhizogenes</name>
    <name type="common">Agrobacterium rhizogenes</name>
    <dbReference type="NCBI Taxonomy" id="359"/>
    <lineage>
        <taxon>Bacteria</taxon>
        <taxon>Pseudomonadati</taxon>
        <taxon>Pseudomonadota</taxon>
        <taxon>Alphaproteobacteria</taxon>
        <taxon>Hyphomicrobiales</taxon>
        <taxon>Rhizobiaceae</taxon>
        <taxon>Rhizobium/Agrobacterium group</taxon>
        <taxon>Rhizobium</taxon>
    </lineage>
</organism>
<geneLocation type="plasmid" evidence="1">
    <name>pC6.5c</name>
</geneLocation>
<evidence type="ECO:0000313" key="1">
    <source>
        <dbReference type="EMBL" id="QCL10404.1"/>
    </source>
</evidence>
<evidence type="ECO:0000313" key="2">
    <source>
        <dbReference type="EMBL" id="QCO89370.1"/>
    </source>
</evidence>
<geneLocation type="plasmid" evidence="2">
    <name>pC5.7d</name>
</geneLocation>
<name>A0A7S5DQM0_RHIRH</name>
<accession>A0A7S5DQM0</accession>
<keyword evidence="1" id="KW-0614">Plasmid</keyword>
<dbReference type="EMBL" id="MK318988">
    <property type="protein sequence ID" value="QCL10404.1"/>
    <property type="molecule type" value="Genomic_DNA"/>
</dbReference>
<dbReference type="AlphaFoldDB" id="A0A7S5DQM0"/>
<gene>
    <name evidence="2" type="ORF">pC5.7d_654</name>
    <name evidence="1" type="ORF">pC6.5c_511</name>
</gene>
<proteinExistence type="predicted"/>
<sequence>MLSHQATSNITTVTQREVGRRLKQIMYCAAYQRRWLLKYVLVQPPD</sequence>
<dbReference type="EMBL" id="MK318970">
    <property type="protein sequence ID" value="QCO89370.1"/>
    <property type="molecule type" value="Genomic_DNA"/>
</dbReference>